<feature type="binding site" evidence="9">
    <location>
        <begin position="124"/>
        <end position="130"/>
    </location>
    <ligand>
        <name>ATP</name>
        <dbReference type="ChEBI" id="CHEBI:30616"/>
    </ligand>
</feature>
<dbReference type="GO" id="GO:0005737">
    <property type="term" value="C:cytoplasm"/>
    <property type="evidence" value="ECO:0007669"/>
    <property type="project" value="UniProtKB-SubCell"/>
</dbReference>
<evidence type="ECO:0000256" key="4">
    <source>
        <dbReference type="ARBA" id="ARBA00022741"/>
    </source>
</evidence>
<dbReference type="Gene3D" id="3.40.50.620">
    <property type="entry name" value="HUPs"/>
    <property type="match status" value="1"/>
</dbReference>
<sequence length="160" mass="17824">MTTRAIYPGTFDPLTLGHLDIITRASRLFDHVILAIAYNSTKQPMFTLEERVTLAQQATCHLSNVEVTGFSELMADFARKQQANVLIRGVRSVSDFDYERQLALMNNHLLPGLESIFLIPAEAYAFISSSLVKEVARHHGDISGFVTPETCQALLSKLND</sequence>
<dbReference type="NCBIfam" id="TIGR01510">
    <property type="entry name" value="coaD_prev_kdtB"/>
    <property type="match status" value="1"/>
</dbReference>
<keyword evidence="7 9" id="KW-0173">Coenzyme A biosynthesis</keyword>
<dbReference type="GO" id="GO:0004595">
    <property type="term" value="F:pantetheine-phosphate adenylyltransferase activity"/>
    <property type="evidence" value="ECO:0007669"/>
    <property type="project" value="UniProtKB-UniRule"/>
</dbReference>
<evidence type="ECO:0000259" key="10">
    <source>
        <dbReference type="Pfam" id="PF01467"/>
    </source>
</evidence>
<dbReference type="HAMAP" id="MF_00151">
    <property type="entry name" value="PPAT_bact"/>
    <property type="match status" value="1"/>
</dbReference>
<evidence type="ECO:0000256" key="9">
    <source>
        <dbReference type="HAMAP-Rule" id="MF_00151"/>
    </source>
</evidence>
<dbReference type="RefSeq" id="WP_025902418.1">
    <property type="nucleotide sequence ID" value="NZ_ATMJ01000077.1"/>
</dbReference>
<dbReference type="GO" id="GO:0015937">
    <property type="term" value="P:coenzyme A biosynthetic process"/>
    <property type="evidence" value="ECO:0007669"/>
    <property type="project" value="UniProtKB-UniRule"/>
</dbReference>
<keyword evidence="6 9" id="KW-0460">Magnesium</keyword>
<evidence type="ECO:0000256" key="7">
    <source>
        <dbReference type="ARBA" id="ARBA00022993"/>
    </source>
</evidence>
<dbReference type="Proteomes" id="UP000028602">
    <property type="component" value="Unassembled WGS sequence"/>
</dbReference>
<dbReference type="PANTHER" id="PTHR21342:SF1">
    <property type="entry name" value="PHOSPHOPANTETHEINE ADENYLYLTRANSFERASE"/>
    <property type="match status" value="1"/>
</dbReference>
<dbReference type="PANTHER" id="PTHR21342">
    <property type="entry name" value="PHOSPHOPANTETHEINE ADENYLYLTRANSFERASE"/>
    <property type="match status" value="1"/>
</dbReference>
<dbReference type="EMBL" id="JMPR01000011">
    <property type="protein sequence ID" value="KFD21908.1"/>
    <property type="molecule type" value="Genomic_DNA"/>
</dbReference>
<comment type="catalytic activity">
    <reaction evidence="8 9">
        <text>(R)-4'-phosphopantetheine + ATP + H(+) = 3'-dephospho-CoA + diphosphate</text>
        <dbReference type="Rhea" id="RHEA:19801"/>
        <dbReference type="ChEBI" id="CHEBI:15378"/>
        <dbReference type="ChEBI" id="CHEBI:30616"/>
        <dbReference type="ChEBI" id="CHEBI:33019"/>
        <dbReference type="ChEBI" id="CHEBI:57328"/>
        <dbReference type="ChEBI" id="CHEBI:61723"/>
        <dbReference type="EC" id="2.7.7.3"/>
    </reaction>
</comment>
<evidence type="ECO:0000313" key="11">
    <source>
        <dbReference type="EMBL" id="KFD21908.1"/>
    </source>
</evidence>
<protein>
    <recommendedName>
        <fullName evidence="9">Phosphopantetheine adenylyltransferase</fullName>
        <ecNumber evidence="9">2.7.7.3</ecNumber>
    </recommendedName>
    <alternativeName>
        <fullName evidence="9">Dephospho-CoA pyrophosphorylase</fullName>
    </alternativeName>
    <alternativeName>
        <fullName evidence="9">Pantetheine-phosphate adenylyltransferase</fullName>
        <shortName evidence="9">PPAT</shortName>
    </alternativeName>
</protein>
<feature type="binding site" evidence="9">
    <location>
        <position position="42"/>
    </location>
    <ligand>
        <name>substrate</name>
    </ligand>
</feature>
<dbReference type="EC" id="2.7.7.3" evidence="9"/>
<feature type="domain" description="Cytidyltransferase-like" evidence="10">
    <location>
        <begin position="6"/>
        <end position="134"/>
    </location>
</feature>
<gene>
    <name evidence="9 11" type="primary">coaD</name>
    <name evidence="11" type="ORF">GTPT_0620</name>
</gene>
<feature type="site" description="Transition state stabilizer" evidence="9">
    <location>
        <position position="18"/>
    </location>
</feature>
<evidence type="ECO:0000313" key="12">
    <source>
        <dbReference type="Proteomes" id="UP000028602"/>
    </source>
</evidence>
<dbReference type="OrthoDB" id="9806661at2"/>
<comment type="caution">
    <text evidence="11">The sequence shown here is derived from an EMBL/GenBank/DDBJ whole genome shotgun (WGS) entry which is preliminary data.</text>
</comment>
<dbReference type="GO" id="GO:0005524">
    <property type="term" value="F:ATP binding"/>
    <property type="evidence" value="ECO:0007669"/>
    <property type="project" value="UniProtKB-KW"/>
</dbReference>
<evidence type="ECO:0000256" key="8">
    <source>
        <dbReference type="ARBA" id="ARBA00029346"/>
    </source>
</evidence>
<reference evidence="11 12" key="1">
    <citation type="submission" date="2014-05" db="EMBL/GenBank/DDBJ databases">
        <title>ATOL: Assembling a taxonomically balanced genome-scale reconstruction of the evolutionary history of the Enterobacteriaceae.</title>
        <authorList>
            <person name="Plunkett G.III."/>
            <person name="Neeno-Eckwall E.C."/>
            <person name="Glasner J.D."/>
            <person name="Perna N.T."/>
        </authorList>
    </citation>
    <scope>NUCLEOTIDE SEQUENCE [LARGE SCALE GENOMIC DNA]</scope>
    <source>
        <strain evidence="11 12">ATCC 33301</strain>
    </source>
</reference>
<feature type="binding site" evidence="9">
    <location>
        <begin position="10"/>
        <end position="11"/>
    </location>
    <ligand>
        <name>ATP</name>
        <dbReference type="ChEBI" id="CHEBI:30616"/>
    </ligand>
</feature>
<evidence type="ECO:0000256" key="1">
    <source>
        <dbReference type="ARBA" id="ARBA00022490"/>
    </source>
</evidence>
<dbReference type="NCBIfam" id="TIGR00125">
    <property type="entry name" value="cyt_tran_rel"/>
    <property type="match status" value="1"/>
</dbReference>
<keyword evidence="3 9" id="KW-0548">Nucleotidyltransferase</keyword>
<feature type="binding site" evidence="9">
    <location>
        <position position="88"/>
    </location>
    <ligand>
        <name>substrate</name>
    </ligand>
</feature>
<dbReference type="UniPathway" id="UPA00241">
    <property type="reaction ID" value="UER00355"/>
</dbReference>
<feature type="binding site" evidence="9">
    <location>
        <position position="99"/>
    </location>
    <ligand>
        <name>ATP</name>
        <dbReference type="ChEBI" id="CHEBI:30616"/>
    </ligand>
</feature>
<proteinExistence type="inferred from homology"/>
<keyword evidence="5 9" id="KW-0067">ATP-binding</keyword>
<dbReference type="InterPro" id="IPR001980">
    <property type="entry name" value="PPAT"/>
</dbReference>
<comment type="cofactor">
    <cofactor evidence="9">
        <name>Mg(2+)</name>
        <dbReference type="ChEBI" id="CHEBI:18420"/>
    </cofactor>
</comment>
<feature type="binding site" evidence="9">
    <location>
        <begin position="89"/>
        <end position="91"/>
    </location>
    <ligand>
        <name>ATP</name>
        <dbReference type="ChEBI" id="CHEBI:30616"/>
    </ligand>
</feature>
<dbReference type="AlphaFoldDB" id="A0A085JN62"/>
<comment type="subcellular location">
    <subcellularLocation>
        <location evidence="9">Cytoplasm</location>
    </subcellularLocation>
</comment>
<dbReference type="InterPro" id="IPR004821">
    <property type="entry name" value="Cyt_trans-like"/>
</dbReference>
<feature type="binding site" evidence="9">
    <location>
        <position position="18"/>
    </location>
    <ligand>
        <name>ATP</name>
        <dbReference type="ChEBI" id="CHEBI:30616"/>
    </ligand>
</feature>
<comment type="pathway">
    <text evidence="9">Cofactor biosynthesis; coenzyme A biosynthesis; CoA from (R)-pantothenate: step 4/5.</text>
</comment>
<evidence type="ECO:0000256" key="2">
    <source>
        <dbReference type="ARBA" id="ARBA00022679"/>
    </source>
</evidence>
<dbReference type="SUPFAM" id="SSF52374">
    <property type="entry name" value="Nucleotidylyl transferase"/>
    <property type="match status" value="1"/>
</dbReference>
<organism evidence="11 12">
    <name type="scientific">Tatumella ptyseos ATCC 33301</name>
    <dbReference type="NCBI Taxonomy" id="1005995"/>
    <lineage>
        <taxon>Bacteria</taxon>
        <taxon>Pseudomonadati</taxon>
        <taxon>Pseudomonadota</taxon>
        <taxon>Gammaproteobacteria</taxon>
        <taxon>Enterobacterales</taxon>
        <taxon>Erwiniaceae</taxon>
        <taxon>Tatumella</taxon>
    </lineage>
</organism>
<keyword evidence="4 9" id="KW-0547">Nucleotide-binding</keyword>
<accession>A0A085JN62</accession>
<evidence type="ECO:0000256" key="5">
    <source>
        <dbReference type="ARBA" id="ARBA00022840"/>
    </source>
</evidence>
<keyword evidence="1 9" id="KW-0963">Cytoplasm</keyword>
<feature type="binding site" evidence="9">
    <location>
        <position position="74"/>
    </location>
    <ligand>
        <name>substrate</name>
    </ligand>
</feature>
<feature type="binding site" evidence="9">
    <location>
        <position position="10"/>
    </location>
    <ligand>
        <name>substrate</name>
    </ligand>
</feature>
<evidence type="ECO:0000256" key="3">
    <source>
        <dbReference type="ARBA" id="ARBA00022695"/>
    </source>
</evidence>
<dbReference type="CDD" id="cd02163">
    <property type="entry name" value="PPAT"/>
    <property type="match status" value="1"/>
</dbReference>
<dbReference type="PRINTS" id="PR01020">
    <property type="entry name" value="LPSBIOSNTHSS"/>
</dbReference>
<dbReference type="eggNOG" id="COG0669">
    <property type="taxonomic scope" value="Bacteria"/>
</dbReference>
<name>A0A085JN62_9GAMM</name>
<keyword evidence="2 9" id="KW-0808">Transferase</keyword>
<dbReference type="FunFam" id="3.40.50.620:FF:000012">
    <property type="entry name" value="Phosphopantetheine adenylyltransferase"/>
    <property type="match status" value="1"/>
</dbReference>
<keyword evidence="12" id="KW-1185">Reference proteome</keyword>
<dbReference type="InterPro" id="IPR014729">
    <property type="entry name" value="Rossmann-like_a/b/a_fold"/>
</dbReference>
<comment type="similarity">
    <text evidence="9">Belongs to the bacterial CoaD family.</text>
</comment>
<dbReference type="Pfam" id="PF01467">
    <property type="entry name" value="CTP_transf_like"/>
    <property type="match status" value="1"/>
</dbReference>
<evidence type="ECO:0000256" key="6">
    <source>
        <dbReference type="ARBA" id="ARBA00022842"/>
    </source>
</evidence>
<comment type="function">
    <text evidence="9">Reversibly transfers an adenylyl group from ATP to 4'-phosphopantetheine, yielding dephospho-CoA (dPCoA) and pyrophosphate.</text>
</comment>
<comment type="subunit">
    <text evidence="9">Homohexamer.</text>
</comment>